<dbReference type="OrthoDB" id="413572at2759"/>
<dbReference type="PANTHER" id="PTHR16216">
    <property type="entry name" value="DYNEIN ASSEMBLY FACTOR 5, AXONEMAL"/>
    <property type="match status" value="1"/>
</dbReference>
<dbReference type="PANTHER" id="PTHR16216:SF2">
    <property type="entry name" value="DYNEIN AXONEMAL ASSEMBLY FACTOR 5"/>
    <property type="match status" value="1"/>
</dbReference>
<dbReference type="AlphaFoldDB" id="X6NHV1"/>
<organism evidence="1 2">
    <name type="scientific">Reticulomyxa filosa</name>
    <dbReference type="NCBI Taxonomy" id="46433"/>
    <lineage>
        <taxon>Eukaryota</taxon>
        <taxon>Sar</taxon>
        <taxon>Rhizaria</taxon>
        <taxon>Retaria</taxon>
        <taxon>Foraminifera</taxon>
        <taxon>Monothalamids</taxon>
        <taxon>Reticulomyxidae</taxon>
        <taxon>Reticulomyxa</taxon>
    </lineage>
</organism>
<dbReference type="InterPro" id="IPR052623">
    <property type="entry name" value="DAAF5"/>
</dbReference>
<dbReference type="Gene3D" id="1.25.10.10">
    <property type="entry name" value="Leucine-rich Repeat Variant"/>
    <property type="match status" value="1"/>
</dbReference>
<sequence length="199" mass="23384">MLRILLILLKGSNWEISKKNIWEHNLNDALVNALLPNCSWAVGYIPAQIRKVAIECIFVVYQVKSYFVCLCCVYIERRQLFFHKNLIKRTNWLRQVLESNIDDMDPFVRECCVKSLYFVLEHAHDRLKMIDDEFMATLAQAIIDRLDDGHDNIRIATCHTLQMLLRCFDKEINGKRYRTVVATAFIHLDDSNKCVQVTF</sequence>
<dbReference type="SUPFAM" id="SSF48371">
    <property type="entry name" value="ARM repeat"/>
    <property type="match status" value="1"/>
</dbReference>
<evidence type="ECO:0000313" key="2">
    <source>
        <dbReference type="Proteomes" id="UP000023152"/>
    </source>
</evidence>
<dbReference type="EMBL" id="ASPP01008407">
    <property type="protein sequence ID" value="ETO25591.1"/>
    <property type="molecule type" value="Genomic_DNA"/>
</dbReference>
<proteinExistence type="predicted"/>
<accession>X6NHV1</accession>
<name>X6NHV1_RETFI</name>
<evidence type="ECO:0000313" key="1">
    <source>
        <dbReference type="EMBL" id="ETO25591.1"/>
    </source>
</evidence>
<comment type="caution">
    <text evidence="1">The sequence shown here is derived from an EMBL/GenBank/DDBJ whole genome shotgun (WGS) entry which is preliminary data.</text>
</comment>
<keyword evidence="2" id="KW-1185">Reference proteome</keyword>
<reference evidence="1 2" key="1">
    <citation type="journal article" date="2013" name="Curr. Biol.">
        <title>The Genome of the Foraminiferan Reticulomyxa filosa.</title>
        <authorList>
            <person name="Glockner G."/>
            <person name="Hulsmann N."/>
            <person name="Schleicher M."/>
            <person name="Noegel A.A."/>
            <person name="Eichinger L."/>
            <person name="Gallinger C."/>
            <person name="Pawlowski J."/>
            <person name="Sierra R."/>
            <person name="Euteneuer U."/>
            <person name="Pillet L."/>
            <person name="Moustafa A."/>
            <person name="Platzer M."/>
            <person name="Groth M."/>
            <person name="Szafranski K."/>
            <person name="Schliwa M."/>
        </authorList>
    </citation>
    <scope>NUCLEOTIDE SEQUENCE [LARGE SCALE GENOMIC DNA]</scope>
</reference>
<protein>
    <submittedName>
        <fullName evidence="1">Uncharacterized protein</fullName>
    </submittedName>
</protein>
<gene>
    <name evidence="1" type="ORF">RFI_11543</name>
</gene>
<dbReference type="InterPro" id="IPR011989">
    <property type="entry name" value="ARM-like"/>
</dbReference>
<dbReference type="InterPro" id="IPR016024">
    <property type="entry name" value="ARM-type_fold"/>
</dbReference>
<dbReference type="Proteomes" id="UP000023152">
    <property type="component" value="Unassembled WGS sequence"/>
</dbReference>